<dbReference type="SUPFAM" id="SSF56672">
    <property type="entry name" value="DNA/RNA polymerases"/>
    <property type="match status" value="1"/>
</dbReference>
<dbReference type="CDD" id="cd01650">
    <property type="entry name" value="RT_nLTR_like"/>
    <property type="match status" value="1"/>
</dbReference>
<dbReference type="PANTHER" id="PTHR31635:SF196">
    <property type="entry name" value="REVERSE TRANSCRIPTASE DOMAIN-CONTAINING PROTEIN-RELATED"/>
    <property type="match status" value="1"/>
</dbReference>
<evidence type="ECO:0000259" key="1">
    <source>
        <dbReference type="PROSITE" id="PS50878"/>
    </source>
</evidence>
<dbReference type="PANTHER" id="PTHR31635">
    <property type="entry name" value="REVERSE TRANSCRIPTASE DOMAIN-CONTAINING PROTEIN-RELATED"/>
    <property type="match status" value="1"/>
</dbReference>
<dbReference type="InterPro" id="IPR000477">
    <property type="entry name" value="RT_dom"/>
</dbReference>
<reference evidence="2 3" key="1">
    <citation type="submission" date="2019-08" db="EMBL/GenBank/DDBJ databases">
        <title>Draft genome sequences of two oriental melons (Cucumis melo L. var makuwa).</title>
        <authorList>
            <person name="Kwon S.-Y."/>
        </authorList>
    </citation>
    <scope>NUCLEOTIDE SEQUENCE [LARGE SCALE GENOMIC DNA]</scope>
    <source>
        <strain evidence="3">cv. Chang Bougi</strain>
        <tissue evidence="2">Leaf</tissue>
    </source>
</reference>
<feature type="domain" description="Reverse transcriptase" evidence="1">
    <location>
        <begin position="1"/>
        <end position="226"/>
    </location>
</feature>
<comment type="caution">
    <text evidence="2">The sequence shown here is derived from an EMBL/GenBank/DDBJ whole genome shotgun (WGS) entry which is preliminary data.</text>
</comment>
<dbReference type="Pfam" id="PF00078">
    <property type="entry name" value="RVT_1"/>
    <property type="match status" value="1"/>
</dbReference>
<sequence>MQSMLETLDPLVSQPSLTRWSAKVLADRLKGVMDSITSPFQNVFIEGRQILDPIFIANEAVEDYRAKKKKGWILKLDLEKAFDRVDWGFLEKVLHCKKFSQKWISWIMGCIKNTRFSIFINGKPRGRIVGIQGEFVKGFLVGKDRTHIPILQYADDTILFCKDDESMLIKLKETINRFEWCSGQKVNWKKSALSRINLGDDELSLMAGKLGCKMQKLPFLYLGLPLGGYPRQKLFWQPVVDRVYKKLDR</sequence>
<gene>
    <name evidence="2" type="ORF">E5676_scaffold163G00940</name>
</gene>
<accession>A0A5D3C3J5</accession>
<protein>
    <recommendedName>
        <fullName evidence="1">Reverse transcriptase domain-containing protein</fullName>
    </recommendedName>
</protein>
<dbReference type="AlphaFoldDB" id="A0A5D3C3J5"/>
<evidence type="ECO:0000313" key="3">
    <source>
        <dbReference type="Proteomes" id="UP000321947"/>
    </source>
</evidence>
<organism evidence="2 3">
    <name type="scientific">Cucumis melo var. makuwa</name>
    <name type="common">Oriental melon</name>
    <dbReference type="NCBI Taxonomy" id="1194695"/>
    <lineage>
        <taxon>Eukaryota</taxon>
        <taxon>Viridiplantae</taxon>
        <taxon>Streptophyta</taxon>
        <taxon>Embryophyta</taxon>
        <taxon>Tracheophyta</taxon>
        <taxon>Spermatophyta</taxon>
        <taxon>Magnoliopsida</taxon>
        <taxon>eudicotyledons</taxon>
        <taxon>Gunneridae</taxon>
        <taxon>Pentapetalae</taxon>
        <taxon>rosids</taxon>
        <taxon>fabids</taxon>
        <taxon>Cucurbitales</taxon>
        <taxon>Cucurbitaceae</taxon>
        <taxon>Benincaseae</taxon>
        <taxon>Cucumis</taxon>
    </lineage>
</organism>
<dbReference type="Proteomes" id="UP000321947">
    <property type="component" value="Unassembled WGS sequence"/>
</dbReference>
<dbReference type="EMBL" id="SSTD01013547">
    <property type="protein sequence ID" value="TYK06397.1"/>
    <property type="molecule type" value="Genomic_DNA"/>
</dbReference>
<name>A0A5D3C3J5_CUCMM</name>
<evidence type="ECO:0000313" key="2">
    <source>
        <dbReference type="EMBL" id="TYK06397.1"/>
    </source>
</evidence>
<proteinExistence type="predicted"/>
<dbReference type="InterPro" id="IPR043502">
    <property type="entry name" value="DNA/RNA_pol_sf"/>
</dbReference>
<dbReference type="PROSITE" id="PS50878">
    <property type="entry name" value="RT_POL"/>
    <property type="match status" value="1"/>
</dbReference>